<dbReference type="GO" id="GO:0005886">
    <property type="term" value="C:plasma membrane"/>
    <property type="evidence" value="ECO:0007669"/>
    <property type="project" value="UniProtKB-SubCell"/>
</dbReference>
<dbReference type="Proteomes" id="UP000268007">
    <property type="component" value="Unassembled WGS sequence"/>
</dbReference>
<dbReference type="Pfam" id="PF01943">
    <property type="entry name" value="Polysacc_synt"/>
    <property type="match status" value="1"/>
</dbReference>
<keyword evidence="3 6" id="KW-0812">Transmembrane</keyword>
<feature type="transmembrane region" description="Helical" evidence="6">
    <location>
        <begin position="141"/>
        <end position="164"/>
    </location>
</feature>
<comment type="caution">
    <text evidence="7">The sequence shown here is derived from an EMBL/GenBank/DDBJ whole genome shotgun (WGS) entry which is preliminary data.</text>
</comment>
<dbReference type="PANTHER" id="PTHR30250">
    <property type="entry name" value="PST FAMILY PREDICTED COLANIC ACID TRANSPORTER"/>
    <property type="match status" value="1"/>
</dbReference>
<evidence type="ECO:0000256" key="2">
    <source>
        <dbReference type="ARBA" id="ARBA00022475"/>
    </source>
</evidence>
<sequence>MKGKLLQNLSANSVQLIVNQLFGVVIFFVLSAHLDKQNFGQLNLVLAMLLAIFNVLSFGIDQVIVRKIAAGDDAESLLSSYLFHVIITGALFYAILFLLHYFDPQLLGGNALLLLIGAGKLMIFFSMPFKQLSAGFEQFKLLSVMSVISNIIRGGALLILGWLHQVNINSVIIVFIAGDFAELILSIVLFQCHSLISIKIKPDVKAYRVLLKQSFPQVGVVIFTSALARFDWIFIGLMVSAAKLADYSFAYKIFEMSTLPLLALAPLLVPRLTRLLKSGQLSISKMQLLLRMEMVVSILIALVLYLVWSPLVDWLTAGRYGAVNSVTILILAMCMPFLYINNYLWSISFAQGRLKMIFGIIMITFVVNLVGDVLLIPLYKSDGAALAYLLAMLVQLMMYLVKTDLKELRRSWRPLFICLLCAITSGIMARYLFQNVWLILLSAIMMYLIMLLPLKQIRLGDWQIIKHALS</sequence>
<protein>
    <submittedName>
        <fullName evidence="7">O-antigen/teichoic acid export membrane protein</fullName>
    </submittedName>
</protein>
<dbReference type="InterPro" id="IPR050833">
    <property type="entry name" value="Poly_Biosynth_Transport"/>
</dbReference>
<organism evidence="7 8">
    <name type="scientific">Mucilaginibacter gracilis</name>
    <dbReference type="NCBI Taxonomy" id="423350"/>
    <lineage>
        <taxon>Bacteria</taxon>
        <taxon>Pseudomonadati</taxon>
        <taxon>Bacteroidota</taxon>
        <taxon>Sphingobacteriia</taxon>
        <taxon>Sphingobacteriales</taxon>
        <taxon>Sphingobacteriaceae</taxon>
        <taxon>Mucilaginibacter</taxon>
    </lineage>
</organism>
<feature type="transmembrane region" description="Helical" evidence="6">
    <location>
        <begin position="437"/>
        <end position="454"/>
    </location>
</feature>
<feature type="transmembrane region" description="Helical" evidence="6">
    <location>
        <begin position="413"/>
        <end position="431"/>
    </location>
</feature>
<reference evidence="7 8" key="1">
    <citation type="submission" date="2018-10" db="EMBL/GenBank/DDBJ databases">
        <title>Genomic Encyclopedia of Archaeal and Bacterial Type Strains, Phase II (KMG-II): from individual species to whole genera.</title>
        <authorList>
            <person name="Goeker M."/>
        </authorList>
    </citation>
    <scope>NUCLEOTIDE SEQUENCE [LARGE SCALE GENOMIC DNA]</scope>
    <source>
        <strain evidence="7 8">DSM 18602</strain>
    </source>
</reference>
<feature type="transmembrane region" description="Helical" evidence="6">
    <location>
        <begin position="170"/>
        <end position="196"/>
    </location>
</feature>
<evidence type="ECO:0000256" key="6">
    <source>
        <dbReference type="SAM" id="Phobius"/>
    </source>
</evidence>
<evidence type="ECO:0000256" key="1">
    <source>
        <dbReference type="ARBA" id="ARBA00004651"/>
    </source>
</evidence>
<dbReference type="InterPro" id="IPR002797">
    <property type="entry name" value="Polysacc_synth"/>
</dbReference>
<accession>A0A495J698</accession>
<feature type="transmembrane region" description="Helical" evidence="6">
    <location>
        <begin position="217"/>
        <end position="237"/>
    </location>
</feature>
<proteinExistence type="predicted"/>
<dbReference type="EMBL" id="RBKU01000001">
    <property type="protein sequence ID" value="RKR83529.1"/>
    <property type="molecule type" value="Genomic_DNA"/>
</dbReference>
<evidence type="ECO:0000313" key="7">
    <source>
        <dbReference type="EMBL" id="RKR83529.1"/>
    </source>
</evidence>
<feature type="transmembrane region" description="Helical" evidence="6">
    <location>
        <begin position="12"/>
        <end position="34"/>
    </location>
</feature>
<keyword evidence="2" id="KW-1003">Cell membrane</keyword>
<evidence type="ECO:0000313" key="8">
    <source>
        <dbReference type="Proteomes" id="UP000268007"/>
    </source>
</evidence>
<feature type="transmembrane region" description="Helical" evidence="6">
    <location>
        <begin position="108"/>
        <end position="129"/>
    </location>
</feature>
<feature type="transmembrane region" description="Helical" evidence="6">
    <location>
        <begin position="385"/>
        <end position="401"/>
    </location>
</feature>
<evidence type="ECO:0000256" key="5">
    <source>
        <dbReference type="ARBA" id="ARBA00023136"/>
    </source>
</evidence>
<feature type="transmembrane region" description="Helical" evidence="6">
    <location>
        <begin position="81"/>
        <end position="102"/>
    </location>
</feature>
<dbReference type="PANTHER" id="PTHR30250:SF11">
    <property type="entry name" value="O-ANTIGEN TRANSPORTER-RELATED"/>
    <property type="match status" value="1"/>
</dbReference>
<keyword evidence="4 6" id="KW-1133">Transmembrane helix</keyword>
<comment type="subcellular location">
    <subcellularLocation>
        <location evidence="1">Cell membrane</location>
        <topology evidence="1">Multi-pass membrane protein</topology>
    </subcellularLocation>
</comment>
<evidence type="ECO:0000256" key="4">
    <source>
        <dbReference type="ARBA" id="ARBA00022989"/>
    </source>
</evidence>
<dbReference type="OrthoDB" id="661127at2"/>
<keyword evidence="5 6" id="KW-0472">Membrane</keyword>
<name>A0A495J698_9SPHI</name>
<feature type="transmembrane region" description="Helical" evidence="6">
    <location>
        <begin position="40"/>
        <end position="60"/>
    </location>
</feature>
<evidence type="ECO:0000256" key="3">
    <source>
        <dbReference type="ARBA" id="ARBA00022692"/>
    </source>
</evidence>
<feature type="transmembrane region" description="Helical" evidence="6">
    <location>
        <begin position="320"/>
        <end position="344"/>
    </location>
</feature>
<feature type="transmembrane region" description="Helical" evidence="6">
    <location>
        <begin position="289"/>
        <end position="308"/>
    </location>
</feature>
<feature type="transmembrane region" description="Helical" evidence="6">
    <location>
        <begin position="249"/>
        <end position="269"/>
    </location>
</feature>
<dbReference type="RefSeq" id="WP_121199010.1">
    <property type="nucleotide sequence ID" value="NZ_RBKU01000001.1"/>
</dbReference>
<keyword evidence="8" id="KW-1185">Reference proteome</keyword>
<feature type="transmembrane region" description="Helical" evidence="6">
    <location>
        <begin position="356"/>
        <end position="379"/>
    </location>
</feature>
<gene>
    <name evidence="7" type="ORF">BDD43_3739</name>
</gene>
<dbReference type="AlphaFoldDB" id="A0A495J698"/>